<organism evidence="10">
    <name type="scientific">Clostridioides difficile</name>
    <name type="common">Peptoclostridium difficile</name>
    <dbReference type="NCBI Taxonomy" id="1496"/>
    <lineage>
        <taxon>Bacteria</taxon>
        <taxon>Bacillati</taxon>
        <taxon>Bacillota</taxon>
        <taxon>Clostridia</taxon>
        <taxon>Peptostreptococcales</taxon>
        <taxon>Peptostreptococcaceae</taxon>
        <taxon>Clostridioides</taxon>
    </lineage>
</organism>
<evidence type="ECO:0000256" key="6">
    <source>
        <dbReference type="PIRNR" id="PIRNR002854"/>
    </source>
</evidence>
<evidence type="ECO:0000256" key="3">
    <source>
        <dbReference type="ARBA" id="ARBA00023136"/>
    </source>
</evidence>
<dbReference type="EMBL" id="LK932916">
    <property type="protein sequence ID" value="CDT05227.1"/>
    <property type="molecule type" value="Genomic_DNA"/>
</dbReference>
<dbReference type="Pfam" id="PF03180">
    <property type="entry name" value="Lipoprotein_9"/>
    <property type="match status" value="1"/>
</dbReference>
<dbReference type="GO" id="GO:0016020">
    <property type="term" value="C:membrane"/>
    <property type="evidence" value="ECO:0007669"/>
    <property type="project" value="UniProtKB-SubCell"/>
</dbReference>
<feature type="chain" id="PRO_5013440302" description="Lipoprotein" evidence="8">
    <location>
        <begin position="26"/>
        <end position="265"/>
    </location>
</feature>
<dbReference type="EMBL" id="LK932400">
    <property type="protein sequence ID" value="CDS86916.1"/>
    <property type="molecule type" value="Genomic_DNA"/>
</dbReference>
<evidence type="ECO:0000313" key="11">
    <source>
        <dbReference type="EMBL" id="CDT05227.1"/>
    </source>
</evidence>
<evidence type="ECO:0000313" key="9">
    <source>
        <dbReference type="EMBL" id="CDS86916.1"/>
    </source>
</evidence>
<dbReference type="InterPro" id="IPR004872">
    <property type="entry name" value="Lipoprotein_NlpA"/>
</dbReference>
<dbReference type="EMBL" id="LK932515">
    <property type="protein sequence ID" value="CDS87249.1"/>
    <property type="molecule type" value="Genomic_DNA"/>
</dbReference>
<dbReference type="SUPFAM" id="SSF53850">
    <property type="entry name" value="Periplasmic binding protein-like II"/>
    <property type="match status" value="1"/>
</dbReference>
<dbReference type="Gene3D" id="3.40.190.10">
    <property type="entry name" value="Periplasmic binding protein-like II"/>
    <property type="match status" value="2"/>
</dbReference>
<keyword evidence="2 8" id="KW-0732">Signal</keyword>
<keyword evidence="5 6" id="KW-0449">Lipoprotein</keyword>
<sequence>MKFKKLLCLLLCLVLTLAVVGCSKAKDDKKIVVGATLVPGGELLEELKPLIKEKGYTLEVKNFDDYILPNEALNNGEIDANLFQHEPYLKEAVKAKGYKIMAGKKLYVCPAILYSYKIKSVDEFKKGDTIAISNNPSSCSKNLRYLESIGLLTLPKGDGLVSPKDIIENPKGIQFKELDIAQIPSSLPDVTAAFIDTTYAVPAGLDAKKNGIYTAPINDEYANLLAFRTEDKDSEKIKVLQDVLTSDKARNLIEEKYKGIVIPTF</sequence>
<evidence type="ECO:0000256" key="1">
    <source>
        <dbReference type="ARBA" id="ARBA00004635"/>
    </source>
</evidence>
<accession>A0A069A8M5</accession>
<comment type="subcellular location">
    <subcellularLocation>
        <location evidence="1">Membrane</location>
        <topology evidence="1">Lipid-anchor</topology>
    </subcellularLocation>
</comment>
<keyword evidence="3" id="KW-0472">Membrane</keyword>
<evidence type="ECO:0000313" key="10">
    <source>
        <dbReference type="EMBL" id="CDS87249.1"/>
    </source>
</evidence>
<feature type="lipid moiety-binding region" description="S-diacylglycerol cysteine" evidence="7">
    <location>
        <position position="22"/>
    </location>
</feature>
<evidence type="ECO:0000256" key="2">
    <source>
        <dbReference type="ARBA" id="ARBA00022729"/>
    </source>
</evidence>
<feature type="signal peptide" evidence="8">
    <location>
        <begin position="1"/>
        <end position="25"/>
    </location>
</feature>
<evidence type="ECO:0000256" key="8">
    <source>
        <dbReference type="SAM" id="SignalP"/>
    </source>
</evidence>
<dbReference type="RefSeq" id="WP_021366644.1">
    <property type="nucleotide sequence ID" value="NZ_BBYB01000069.1"/>
</dbReference>
<evidence type="ECO:0000256" key="5">
    <source>
        <dbReference type="ARBA" id="ARBA00023288"/>
    </source>
</evidence>
<evidence type="ECO:0000256" key="7">
    <source>
        <dbReference type="PIRSR" id="PIRSR002854-1"/>
    </source>
</evidence>
<keyword evidence="4" id="KW-0564">Palmitate</keyword>
<dbReference type="PANTHER" id="PTHR30429">
    <property type="entry name" value="D-METHIONINE-BINDING LIPOPROTEIN METQ"/>
    <property type="match status" value="1"/>
</dbReference>
<reference evidence="10" key="1">
    <citation type="submission" date="2014-07" db="EMBL/GenBank/DDBJ databases">
        <authorList>
            <person name="Monot Marc"/>
        </authorList>
    </citation>
    <scope>NUCLEOTIDE SEQUENCE</scope>
    <source>
        <strain evidence="11">7032989</strain>
        <strain evidence="9">7032994</strain>
    </source>
</reference>
<dbReference type="AlphaFoldDB" id="A0A069A8M5"/>
<dbReference type="PROSITE" id="PS51257">
    <property type="entry name" value="PROKAR_LIPOPROTEIN"/>
    <property type="match status" value="1"/>
</dbReference>
<name>A0A069A8M5_CLODI</name>
<dbReference type="PIRSF" id="PIRSF002854">
    <property type="entry name" value="MetQ"/>
    <property type="match status" value="1"/>
</dbReference>
<protein>
    <recommendedName>
        <fullName evidence="6">Lipoprotein</fullName>
    </recommendedName>
</protein>
<dbReference type="PANTHER" id="PTHR30429:SF0">
    <property type="entry name" value="METHIONINE-BINDING LIPOPROTEIN METQ"/>
    <property type="match status" value="1"/>
</dbReference>
<evidence type="ECO:0000256" key="4">
    <source>
        <dbReference type="ARBA" id="ARBA00023139"/>
    </source>
</evidence>
<proteinExistence type="inferred from homology"/>
<gene>
    <name evidence="9" type="primary">metQ</name>
    <name evidence="11" type="ORF">BN1095_260041</name>
    <name evidence="10" type="ORF">BN1096_610089</name>
    <name evidence="9" type="ORF">BN1097_610038</name>
</gene>
<comment type="similarity">
    <text evidence="6">Belongs to the nlpA lipoprotein family.</text>
</comment>